<evidence type="ECO:0000313" key="3">
    <source>
        <dbReference type="Proteomes" id="UP000317178"/>
    </source>
</evidence>
<evidence type="ECO:0000313" key="2">
    <source>
        <dbReference type="EMBL" id="QDU79873.1"/>
    </source>
</evidence>
<feature type="transmembrane region" description="Helical" evidence="1">
    <location>
        <begin position="17"/>
        <end position="37"/>
    </location>
</feature>
<evidence type="ECO:0000256" key="1">
    <source>
        <dbReference type="SAM" id="Phobius"/>
    </source>
</evidence>
<dbReference type="Proteomes" id="UP000317178">
    <property type="component" value="Chromosome"/>
</dbReference>
<accession>A0A518CKX6</accession>
<feature type="transmembrane region" description="Helical" evidence="1">
    <location>
        <begin position="152"/>
        <end position="172"/>
    </location>
</feature>
<dbReference type="AlphaFoldDB" id="A0A518CKX6"/>
<sequence length="221" mass="25537">MTTHIFRPFSDSLTIKIPVFTLLFMAMLVACFMTNDITPLQRIIFISIGFVGPLFALTHLWINRSFSISIQSDGIHLEGHRNASLIMFEEIKRVEFDEKRVRLRFETLATHYVVPLNCYLQHDRISMRDQLSSCEALKSSDVNVIPVGTTRLYKLVLCLILFLFIALMSPLFSYLFPLTWINKRLIYPNSASVYYVAFILVAAMTYIISQHKVSPRSFKVN</sequence>
<keyword evidence="1" id="KW-1133">Transmembrane helix</keyword>
<reference evidence="2 3" key="1">
    <citation type="submission" date="2019-02" db="EMBL/GenBank/DDBJ databases">
        <title>Deep-cultivation of Planctomycetes and their phenomic and genomic characterization uncovers novel biology.</title>
        <authorList>
            <person name="Wiegand S."/>
            <person name="Jogler M."/>
            <person name="Boedeker C."/>
            <person name="Pinto D."/>
            <person name="Vollmers J."/>
            <person name="Rivas-Marin E."/>
            <person name="Kohn T."/>
            <person name="Peeters S.H."/>
            <person name="Heuer A."/>
            <person name="Rast P."/>
            <person name="Oberbeckmann S."/>
            <person name="Bunk B."/>
            <person name="Jeske O."/>
            <person name="Meyerdierks A."/>
            <person name="Storesund J.E."/>
            <person name="Kallscheuer N."/>
            <person name="Luecker S."/>
            <person name="Lage O.M."/>
            <person name="Pohl T."/>
            <person name="Merkel B.J."/>
            <person name="Hornburger P."/>
            <person name="Mueller R.-W."/>
            <person name="Bruemmer F."/>
            <person name="Labrenz M."/>
            <person name="Spormann A.M."/>
            <person name="Op den Camp H."/>
            <person name="Overmann J."/>
            <person name="Amann R."/>
            <person name="Jetten M.S.M."/>
            <person name="Mascher T."/>
            <person name="Medema M.H."/>
            <person name="Devos D.P."/>
            <person name="Kaster A.-K."/>
            <person name="Ovreas L."/>
            <person name="Rohde M."/>
            <person name="Galperin M.Y."/>
            <person name="Jogler C."/>
        </authorList>
    </citation>
    <scope>NUCLEOTIDE SEQUENCE [LARGE SCALE GENOMIC DNA]</scope>
    <source>
        <strain evidence="2 3">Pla110</strain>
    </source>
</reference>
<keyword evidence="3" id="KW-1185">Reference proteome</keyword>
<keyword evidence="1" id="KW-0472">Membrane</keyword>
<protein>
    <submittedName>
        <fullName evidence="2">Uncharacterized protein</fullName>
    </submittedName>
</protein>
<dbReference type="KEGG" id="plon:Pla110_15930"/>
<feature type="transmembrane region" description="Helical" evidence="1">
    <location>
        <begin position="192"/>
        <end position="209"/>
    </location>
</feature>
<organism evidence="2 3">
    <name type="scientific">Polystyrenella longa</name>
    <dbReference type="NCBI Taxonomy" id="2528007"/>
    <lineage>
        <taxon>Bacteria</taxon>
        <taxon>Pseudomonadati</taxon>
        <taxon>Planctomycetota</taxon>
        <taxon>Planctomycetia</taxon>
        <taxon>Planctomycetales</taxon>
        <taxon>Planctomycetaceae</taxon>
        <taxon>Polystyrenella</taxon>
    </lineage>
</organism>
<dbReference type="PROSITE" id="PS51257">
    <property type="entry name" value="PROKAR_LIPOPROTEIN"/>
    <property type="match status" value="1"/>
</dbReference>
<dbReference type="EMBL" id="CP036281">
    <property type="protein sequence ID" value="QDU79873.1"/>
    <property type="molecule type" value="Genomic_DNA"/>
</dbReference>
<feature type="transmembrane region" description="Helical" evidence="1">
    <location>
        <begin position="43"/>
        <end position="62"/>
    </location>
</feature>
<name>A0A518CKX6_9PLAN</name>
<keyword evidence="1" id="KW-0812">Transmembrane</keyword>
<proteinExistence type="predicted"/>
<gene>
    <name evidence="2" type="ORF">Pla110_15930</name>
</gene>